<evidence type="ECO:0000313" key="1">
    <source>
        <dbReference type="EMBL" id="KAF2705466.1"/>
    </source>
</evidence>
<keyword evidence="2" id="KW-1185">Reference proteome</keyword>
<dbReference type="EMBL" id="MU005778">
    <property type="protein sequence ID" value="KAF2705466.1"/>
    <property type="molecule type" value="Genomic_DNA"/>
</dbReference>
<dbReference type="OrthoDB" id="3812586at2759"/>
<name>A0A6G1JXX8_9PLEO</name>
<dbReference type="Proteomes" id="UP000799428">
    <property type="component" value="Unassembled WGS sequence"/>
</dbReference>
<gene>
    <name evidence="1" type="ORF">K504DRAFT_460216</name>
</gene>
<evidence type="ECO:0000313" key="2">
    <source>
        <dbReference type="Proteomes" id="UP000799428"/>
    </source>
</evidence>
<reference evidence="1" key="1">
    <citation type="journal article" date="2020" name="Stud. Mycol.">
        <title>101 Dothideomycetes genomes: a test case for predicting lifestyles and emergence of pathogens.</title>
        <authorList>
            <person name="Haridas S."/>
            <person name="Albert R."/>
            <person name="Binder M."/>
            <person name="Bloem J."/>
            <person name="Labutti K."/>
            <person name="Salamov A."/>
            <person name="Andreopoulos B."/>
            <person name="Baker S."/>
            <person name="Barry K."/>
            <person name="Bills G."/>
            <person name="Bluhm B."/>
            <person name="Cannon C."/>
            <person name="Castanera R."/>
            <person name="Culley D."/>
            <person name="Daum C."/>
            <person name="Ezra D."/>
            <person name="Gonzalez J."/>
            <person name="Henrissat B."/>
            <person name="Kuo A."/>
            <person name="Liang C."/>
            <person name="Lipzen A."/>
            <person name="Lutzoni F."/>
            <person name="Magnuson J."/>
            <person name="Mondo S."/>
            <person name="Nolan M."/>
            <person name="Ohm R."/>
            <person name="Pangilinan J."/>
            <person name="Park H.-J."/>
            <person name="Ramirez L."/>
            <person name="Alfaro M."/>
            <person name="Sun H."/>
            <person name="Tritt A."/>
            <person name="Yoshinaga Y."/>
            <person name="Zwiers L.-H."/>
            <person name="Turgeon B."/>
            <person name="Goodwin S."/>
            <person name="Spatafora J."/>
            <person name="Crous P."/>
            <person name="Grigoriev I."/>
        </authorList>
    </citation>
    <scope>NUCLEOTIDE SEQUENCE</scope>
    <source>
        <strain evidence="1">CBS 279.74</strain>
    </source>
</reference>
<protein>
    <submittedName>
        <fullName evidence="1">Uncharacterized protein</fullName>
    </submittedName>
</protein>
<organism evidence="1 2">
    <name type="scientific">Pleomassaria siparia CBS 279.74</name>
    <dbReference type="NCBI Taxonomy" id="1314801"/>
    <lineage>
        <taxon>Eukaryota</taxon>
        <taxon>Fungi</taxon>
        <taxon>Dikarya</taxon>
        <taxon>Ascomycota</taxon>
        <taxon>Pezizomycotina</taxon>
        <taxon>Dothideomycetes</taxon>
        <taxon>Pleosporomycetidae</taxon>
        <taxon>Pleosporales</taxon>
        <taxon>Pleomassariaceae</taxon>
        <taxon>Pleomassaria</taxon>
    </lineage>
</organism>
<sequence>MFSEFDNFPATFDQLPEEILLELARNLQHDHTGRDVLTPIRAEGSPASKSQNILAFCRLNRRCGRIGQEVLYEHVDLGVNPVRQPALFLRTVFAVESRCLGVRTNSLAIKLRDTKPWHAPFLSAMYDVVQESALPDWAKCRWIGCLQTGLSIYIYLVMVLLLPNLNHLDVRGLDDITTRRLIKEVNEMQAVGILPCLNSLSLTGHIDDHVVLSLPEAFPHGIIKTLKVNPQVIGWFAQTTKGFHVKELTNAEAPYSPIETLTLGRYISVPLLGLLLAKLSVLRSLTLHYEISRWTSTYHNARLRDFWPRLVLVKDTLEHLRVTCRRGPLPLGNTPCEESAMGHLPNFTVWPQQIWQMHRLKVLEWDGAVEPSLAIRGGYSLIKSLSTSEDTRRITAEEFAKEFLPPNLETLRFVPDRIVTGDVARLNVKKMPGNKSSSVAPGQEIVSRRMDMADVLSQCLGEIPTLRPSLKSVTVSLSTWPAEVFHTLQQRLLMNGVQLLGRDTAEEREELWEQWGNYWGLDDAGPFFRQLKELDNDREEALERLRADSN</sequence>
<accession>A0A6G1JXX8</accession>
<proteinExistence type="predicted"/>
<dbReference type="AlphaFoldDB" id="A0A6G1JXX8"/>